<feature type="compositionally biased region" description="Basic and acidic residues" evidence="1">
    <location>
        <begin position="155"/>
        <end position="164"/>
    </location>
</feature>
<dbReference type="InterPro" id="IPR036162">
    <property type="entry name" value="Resolvase-like_N_sf"/>
</dbReference>
<dbReference type="GO" id="GO:0000150">
    <property type="term" value="F:DNA strand exchange activity"/>
    <property type="evidence" value="ECO:0007669"/>
    <property type="project" value="InterPro"/>
</dbReference>
<dbReference type="SMART" id="SM00857">
    <property type="entry name" value="Resolvase"/>
    <property type="match status" value="1"/>
</dbReference>
<organism evidence="3 4">
    <name type="scientific">Amycolatopsis rifamycinica</name>
    <dbReference type="NCBI Taxonomy" id="287986"/>
    <lineage>
        <taxon>Bacteria</taxon>
        <taxon>Bacillati</taxon>
        <taxon>Actinomycetota</taxon>
        <taxon>Actinomycetes</taxon>
        <taxon>Pseudonocardiales</taxon>
        <taxon>Pseudonocardiaceae</taxon>
        <taxon>Amycolatopsis</taxon>
    </lineage>
</organism>
<dbReference type="SUPFAM" id="SSF53041">
    <property type="entry name" value="Resolvase-like"/>
    <property type="match status" value="1"/>
</dbReference>
<dbReference type="PANTHER" id="PTHR30461:SF23">
    <property type="entry name" value="DNA RECOMBINASE-RELATED"/>
    <property type="match status" value="1"/>
</dbReference>
<evidence type="ECO:0000313" key="3">
    <source>
        <dbReference type="EMBL" id="KDN23126.1"/>
    </source>
</evidence>
<dbReference type="Gene3D" id="3.40.50.1390">
    <property type="entry name" value="Resolvase, N-terminal catalytic domain"/>
    <property type="match status" value="1"/>
</dbReference>
<dbReference type="EMBL" id="JMQI01000011">
    <property type="protein sequence ID" value="KDN23126.1"/>
    <property type="molecule type" value="Genomic_DNA"/>
</dbReference>
<dbReference type="RefSeq" id="WP_043776807.1">
    <property type="nucleotide sequence ID" value="NZ_JMQI01000011.1"/>
</dbReference>
<dbReference type="Gene3D" id="3.90.1750.20">
    <property type="entry name" value="Putative Large Serine Recombinase, Chain B, Domain 2"/>
    <property type="match status" value="1"/>
</dbReference>
<keyword evidence="4" id="KW-1185">Reference proteome</keyword>
<dbReference type="PANTHER" id="PTHR30461">
    <property type="entry name" value="DNA-INVERTASE FROM LAMBDOID PROPHAGE"/>
    <property type="match status" value="1"/>
</dbReference>
<dbReference type="InterPro" id="IPR006119">
    <property type="entry name" value="Resolv_N"/>
</dbReference>
<dbReference type="InterPro" id="IPR038109">
    <property type="entry name" value="DNA_bind_recomb_sf"/>
</dbReference>
<dbReference type="eggNOG" id="COG1961">
    <property type="taxonomic scope" value="Bacteria"/>
</dbReference>
<reference evidence="3 4" key="1">
    <citation type="submission" date="2014-05" db="EMBL/GenBank/DDBJ databases">
        <title>Draft genome sequence of Amycolatopsis rifamycinica DSM 46095.</title>
        <authorList>
            <person name="Lal R."/>
            <person name="Saxena A."/>
            <person name="Kumari R."/>
            <person name="Mukherjee U."/>
            <person name="Singh P."/>
            <person name="Sangwan N."/>
            <person name="Mahato N.K."/>
        </authorList>
    </citation>
    <scope>NUCLEOTIDE SEQUENCE [LARGE SCALE GENOMIC DNA]</scope>
    <source>
        <strain evidence="3 4">DSM 46095</strain>
    </source>
</reference>
<evidence type="ECO:0000256" key="1">
    <source>
        <dbReference type="SAM" id="MobiDB-lite"/>
    </source>
</evidence>
<dbReference type="AlphaFoldDB" id="A0A066U6N9"/>
<comment type="caution">
    <text evidence="3">The sequence shown here is derived from an EMBL/GenBank/DDBJ whole genome shotgun (WGS) entry which is preliminary data.</text>
</comment>
<feature type="region of interest" description="Disordered" evidence="1">
    <location>
        <begin position="142"/>
        <end position="166"/>
    </location>
</feature>
<evidence type="ECO:0000259" key="2">
    <source>
        <dbReference type="PROSITE" id="PS51737"/>
    </source>
</evidence>
<dbReference type="InterPro" id="IPR050639">
    <property type="entry name" value="SSR_resolvase"/>
</dbReference>
<dbReference type="OrthoDB" id="4500247at2"/>
<feature type="domain" description="Recombinase" evidence="2">
    <location>
        <begin position="171"/>
        <end position="286"/>
    </location>
</feature>
<protein>
    <recommendedName>
        <fullName evidence="2">Recombinase domain-containing protein</fullName>
    </recommendedName>
</protein>
<proteinExistence type="predicted"/>
<dbReference type="PROSITE" id="PS51737">
    <property type="entry name" value="RECOMBINASE_DNA_BIND"/>
    <property type="match status" value="1"/>
</dbReference>
<dbReference type="InterPro" id="IPR011109">
    <property type="entry name" value="DNA_bind_recombinase_dom"/>
</dbReference>
<evidence type="ECO:0000313" key="4">
    <source>
        <dbReference type="Proteomes" id="UP000027345"/>
    </source>
</evidence>
<dbReference type="Proteomes" id="UP000027345">
    <property type="component" value="Unassembled WGS sequence"/>
</dbReference>
<name>A0A066U6N9_9PSEU</name>
<dbReference type="Pfam" id="PF07508">
    <property type="entry name" value="Recombinase"/>
    <property type="match status" value="1"/>
</dbReference>
<dbReference type="STRING" id="287986.DV20_05255"/>
<dbReference type="GO" id="GO:0003677">
    <property type="term" value="F:DNA binding"/>
    <property type="evidence" value="ECO:0007669"/>
    <property type="project" value="InterPro"/>
</dbReference>
<gene>
    <name evidence="3" type="ORF">DV20_05255</name>
</gene>
<sequence length="294" mass="33939">MVIYTRISKIGKSNSTNTSIQVQECLSELRYLAKDRNVRIVIVAVFQEDDRSASKYSKKPRPMWEQTVSLVEGNWVDMVIGTEMERITRRPNEMSVLIDHADPQKPGGSGDLREINLTSDDVFDLTTDNGIYRARQAVALAERESNKTSKRQRRKQAERAKEGFSHGSRRAYAFKKGNSELDKEGKEFKGLRAAGGRRMKGWSNKEIAFWMNENGYLTTEGKLFNALTIRNMLRRVRYAPWPEDENFAIREHKGDHYKAQWKPVWTPDEWESLKLIDKLGMESTRTAQRRGSTS</sequence>
<accession>A0A066U6N9</accession>
<dbReference type="Pfam" id="PF00239">
    <property type="entry name" value="Resolvase"/>
    <property type="match status" value="1"/>
</dbReference>